<feature type="region of interest" description="Disordered" evidence="1">
    <location>
        <begin position="1"/>
        <end position="88"/>
    </location>
</feature>
<gene>
    <name evidence="2" type="ORF">O181_085099</name>
</gene>
<keyword evidence="3" id="KW-1185">Reference proteome</keyword>
<comment type="caution">
    <text evidence="2">The sequence shown here is derived from an EMBL/GenBank/DDBJ whole genome shotgun (WGS) entry which is preliminary data.</text>
</comment>
<accession>A0A9Q3FUC8</accession>
<feature type="compositionally biased region" description="Polar residues" evidence="1">
    <location>
        <begin position="20"/>
        <end position="34"/>
    </location>
</feature>
<evidence type="ECO:0000313" key="3">
    <source>
        <dbReference type="Proteomes" id="UP000765509"/>
    </source>
</evidence>
<organism evidence="2 3">
    <name type="scientific">Austropuccinia psidii MF-1</name>
    <dbReference type="NCBI Taxonomy" id="1389203"/>
    <lineage>
        <taxon>Eukaryota</taxon>
        <taxon>Fungi</taxon>
        <taxon>Dikarya</taxon>
        <taxon>Basidiomycota</taxon>
        <taxon>Pucciniomycotina</taxon>
        <taxon>Pucciniomycetes</taxon>
        <taxon>Pucciniales</taxon>
        <taxon>Sphaerophragmiaceae</taxon>
        <taxon>Austropuccinia</taxon>
    </lineage>
</organism>
<feature type="compositionally biased region" description="Basic residues" evidence="1">
    <location>
        <begin position="1"/>
        <end position="17"/>
    </location>
</feature>
<reference evidence="2" key="1">
    <citation type="submission" date="2021-03" db="EMBL/GenBank/DDBJ databases">
        <title>Draft genome sequence of rust myrtle Austropuccinia psidii MF-1, a brazilian biotype.</title>
        <authorList>
            <person name="Quecine M.C."/>
            <person name="Pachon D.M.R."/>
            <person name="Bonatelli M.L."/>
            <person name="Correr F.H."/>
            <person name="Franceschini L.M."/>
            <person name="Leite T.F."/>
            <person name="Margarido G.R.A."/>
            <person name="Almeida C.A."/>
            <person name="Ferrarezi J.A."/>
            <person name="Labate C.A."/>
        </authorList>
    </citation>
    <scope>NUCLEOTIDE SEQUENCE</scope>
    <source>
        <strain evidence="2">MF-1</strain>
    </source>
</reference>
<evidence type="ECO:0000313" key="2">
    <source>
        <dbReference type="EMBL" id="MBW0545384.1"/>
    </source>
</evidence>
<name>A0A9Q3FUC8_9BASI</name>
<feature type="compositionally biased region" description="Polar residues" evidence="1">
    <location>
        <begin position="54"/>
        <end position="64"/>
    </location>
</feature>
<sequence length="116" mass="13253">MKISLFKKTKKKVKRREQKSFTAGASQSEPTLQRNVRPEDSPISPTAGLREASTPETEPRSQNIPRGVFFTTPGHPSQLQKKGPRQERPVVQIKAKDFSLKFDEKKLNHLSRKWGE</sequence>
<protein>
    <submittedName>
        <fullName evidence="2">Uncharacterized protein</fullName>
    </submittedName>
</protein>
<evidence type="ECO:0000256" key="1">
    <source>
        <dbReference type="SAM" id="MobiDB-lite"/>
    </source>
</evidence>
<dbReference type="EMBL" id="AVOT02050281">
    <property type="protein sequence ID" value="MBW0545384.1"/>
    <property type="molecule type" value="Genomic_DNA"/>
</dbReference>
<dbReference type="AlphaFoldDB" id="A0A9Q3FUC8"/>
<dbReference type="Proteomes" id="UP000765509">
    <property type="component" value="Unassembled WGS sequence"/>
</dbReference>
<proteinExistence type="predicted"/>